<dbReference type="NCBIfam" id="TIGR00290">
    <property type="entry name" value="MJ0570_dom"/>
    <property type="match status" value="1"/>
</dbReference>
<dbReference type="eggNOG" id="KOG2317">
    <property type="taxonomic scope" value="Eukaryota"/>
</dbReference>
<sequence length="680" mass="75468">MKYVALLSGGKDSCFNLLHCHKNGHELIAAASLRPEQGKEELDSYLYQTVGQDAIEFVARALDVPLYRRVIAGSAVEQGSEYGARTSLDGVHGDETEDLYDLLSTVKSHHPEVQGVSVGAILSNYQRVRVEHVCRRLGLTCLCYLWQRNQEELLSEMIEAGLEAILIKVAGIGLTTKHLGKTLEEMRPTLLKLNQLYGSHICGEGGEYESLTLDCPLFRSRIILEDVETVIHSDNDFATVAFLRIKDAALYPKQESLLFDLHIPPLIDEDHEEVKVAVVRSHNEGTDAIAESRKLQAKKDPTDSCLAHKYNGWFSVTYVQLGCTDNLSLEEEVRGCFKLLKERLSSFGYGFSHIVNINLFLSSMDFFPQVNAVYSSFFGTSPPARACVAVDLPEDIRIRLDCIAFSQDTESSANKDVRQALHVQSQSYWAPANIGPYSQAIIVGERIFISGQIGLIPSSITLPNPPSLATETALAFQHVDRVVEVLKNSWDGYNQSSIYWLDDVANLNAVRRAAQAYTVKALPKGAMIEKQVLYHTGRVWISDVDEGDDGPSEGNLVQKRTKANLKQKTISVGDTEIRYEVSSLEDDANACAIICFKFGESLSEVAEVLKATEDLQKCWSSTLSLRCFYSMNTSSQKLDQVITLLNKLYVVVSPVSSIPCRYLATADEDGWDCILNAIIV</sequence>
<proteinExistence type="predicted"/>
<dbReference type="GO" id="GO:0017178">
    <property type="term" value="F:diphthine-ammonia ligase activity"/>
    <property type="evidence" value="ECO:0007669"/>
    <property type="project" value="UniProtKB-EC"/>
</dbReference>
<evidence type="ECO:0000256" key="5">
    <source>
        <dbReference type="ARBA" id="ARBA00022741"/>
    </source>
</evidence>
<dbReference type="FunFam" id="3.90.1490.10:FF:000001">
    <property type="entry name" value="Diphthine--ammonia ligase"/>
    <property type="match status" value="1"/>
</dbReference>
<keyword evidence="6" id="KW-0067">ATP-binding</keyword>
<evidence type="ECO:0000256" key="1">
    <source>
        <dbReference type="ARBA" id="ARBA00005156"/>
    </source>
</evidence>
<reference evidence="11 12" key="1">
    <citation type="submission" date="2015-12" db="EMBL/GenBank/DDBJ databases">
        <title>Draft genome sequence of Moniliophthora roreri, the causal agent of frosty pod rot of cacao.</title>
        <authorList>
            <person name="Aime M.C."/>
            <person name="Diaz-Valderrama J.R."/>
            <person name="Kijpornyongpan T."/>
            <person name="Phillips-Mora W."/>
        </authorList>
    </citation>
    <scope>NUCLEOTIDE SEQUENCE [LARGE SCALE GENOMIC DNA]</scope>
    <source>
        <strain evidence="11 12">MCA 2952</strain>
    </source>
</reference>
<dbReference type="eggNOG" id="KOG2316">
    <property type="taxonomic scope" value="Eukaryota"/>
</dbReference>
<keyword evidence="5" id="KW-0547">Nucleotide-binding</keyword>
<evidence type="ECO:0000259" key="10">
    <source>
        <dbReference type="Pfam" id="PF01902"/>
    </source>
</evidence>
<dbReference type="Proteomes" id="UP000054988">
    <property type="component" value="Unassembled WGS sequence"/>
</dbReference>
<name>A0A0W0FK53_MONRR</name>
<dbReference type="AlphaFoldDB" id="A0A0W0FK53"/>
<dbReference type="InterPro" id="IPR030662">
    <property type="entry name" value="DPH6/MJ0570"/>
</dbReference>
<evidence type="ECO:0000256" key="8">
    <source>
        <dbReference type="ARBA" id="ARBA00031552"/>
    </source>
</evidence>
<keyword evidence="4" id="KW-0436">Ligase</keyword>
<evidence type="ECO:0000313" key="11">
    <source>
        <dbReference type="EMBL" id="KTB36675.1"/>
    </source>
</evidence>
<dbReference type="PANTHER" id="PTHR12196:SF2">
    <property type="entry name" value="DIPHTHINE--AMMONIA LIGASE"/>
    <property type="match status" value="1"/>
</dbReference>
<comment type="caution">
    <text evidence="11">The sequence shown here is derived from an EMBL/GenBank/DDBJ whole genome shotgun (WGS) entry which is preliminary data.</text>
</comment>
<comment type="pathway">
    <text evidence="1">Protein modification; peptidyl-diphthamide biosynthesis.</text>
</comment>
<feature type="domain" description="Diphthamide synthase" evidence="10">
    <location>
        <begin position="1"/>
        <end position="240"/>
    </location>
</feature>
<evidence type="ECO:0000256" key="9">
    <source>
        <dbReference type="ARBA" id="ARBA00048108"/>
    </source>
</evidence>
<protein>
    <recommendedName>
        <fullName evidence="3">Diphthine--ammonia ligase</fullName>
        <ecNumber evidence="2">6.3.1.14</ecNumber>
    </recommendedName>
    <alternativeName>
        <fullName evidence="7">Diphthamide synthase</fullName>
    </alternativeName>
    <alternativeName>
        <fullName evidence="8">Diphthamide synthetase</fullName>
    </alternativeName>
</protein>
<dbReference type="InterPro" id="IPR002761">
    <property type="entry name" value="Diphthami_syn_dom"/>
</dbReference>
<dbReference type="Pfam" id="PF01042">
    <property type="entry name" value="Ribonuc_L-PSP"/>
    <property type="match status" value="2"/>
</dbReference>
<dbReference type="GO" id="GO:0017183">
    <property type="term" value="P:protein histidyl modification to diphthamide"/>
    <property type="evidence" value="ECO:0007669"/>
    <property type="project" value="TreeGrafter"/>
</dbReference>
<dbReference type="EC" id="6.3.1.14" evidence="2"/>
<dbReference type="Pfam" id="PF01902">
    <property type="entry name" value="Diphthami_syn_2"/>
    <property type="match status" value="1"/>
</dbReference>
<evidence type="ECO:0000256" key="7">
    <source>
        <dbReference type="ARBA" id="ARBA00029814"/>
    </source>
</evidence>
<dbReference type="Gene3D" id="3.90.1490.10">
    <property type="entry name" value="putative n-type atp pyrophosphatase, domain 2"/>
    <property type="match status" value="1"/>
</dbReference>
<evidence type="ECO:0000256" key="4">
    <source>
        <dbReference type="ARBA" id="ARBA00022598"/>
    </source>
</evidence>
<dbReference type="SUPFAM" id="SSF55298">
    <property type="entry name" value="YjgF-like"/>
    <property type="match status" value="2"/>
</dbReference>
<accession>A0A0W0FK53</accession>
<dbReference type="CDD" id="cd01994">
    <property type="entry name" value="AANH_PF0828-like"/>
    <property type="match status" value="1"/>
</dbReference>
<dbReference type="Gene3D" id="3.40.50.620">
    <property type="entry name" value="HUPs"/>
    <property type="match status" value="1"/>
</dbReference>
<dbReference type="FunFam" id="3.40.50.620:FF:000145">
    <property type="entry name" value="ATP-binding domain containing protein"/>
    <property type="match status" value="1"/>
</dbReference>
<dbReference type="InterPro" id="IPR006175">
    <property type="entry name" value="YjgF/YER057c/UK114"/>
</dbReference>
<dbReference type="InterPro" id="IPR035959">
    <property type="entry name" value="RutC-like_sf"/>
</dbReference>
<gene>
    <name evidence="11" type="ORF">WG66_10886</name>
</gene>
<evidence type="ECO:0000256" key="3">
    <source>
        <dbReference type="ARBA" id="ARBA00018426"/>
    </source>
</evidence>
<dbReference type="CDD" id="cd06155">
    <property type="entry name" value="eu_AANH_C_1"/>
    <property type="match status" value="1"/>
</dbReference>
<dbReference type="InterPro" id="IPR014729">
    <property type="entry name" value="Rossmann-like_a/b/a_fold"/>
</dbReference>
<dbReference type="Gene3D" id="3.30.1330.40">
    <property type="entry name" value="RutC-like"/>
    <property type="match status" value="2"/>
</dbReference>
<evidence type="ECO:0000256" key="6">
    <source>
        <dbReference type="ARBA" id="ARBA00022840"/>
    </source>
</evidence>
<evidence type="ECO:0000256" key="2">
    <source>
        <dbReference type="ARBA" id="ARBA00012089"/>
    </source>
</evidence>
<dbReference type="SUPFAM" id="SSF52402">
    <property type="entry name" value="Adenine nucleotide alpha hydrolases-like"/>
    <property type="match status" value="1"/>
</dbReference>
<dbReference type="GO" id="GO:0005524">
    <property type="term" value="F:ATP binding"/>
    <property type="evidence" value="ECO:0007669"/>
    <property type="project" value="UniProtKB-KW"/>
</dbReference>
<dbReference type="PANTHER" id="PTHR12196">
    <property type="entry name" value="DOMAIN OF UNKNOWN FUNCTION 71 DUF71 -CONTAINING PROTEIN"/>
    <property type="match status" value="1"/>
</dbReference>
<evidence type="ECO:0000313" key="12">
    <source>
        <dbReference type="Proteomes" id="UP000054988"/>
    </source>
</evidence>
<comment type="catalytic activity">
    <reaction evidence="9">
        <text>diphthine-[translation elongation factor 2] + NH4(+) + ATP = diphthamide-[translation elongation factor 2] + AMP + diphosphate + H(+)</text>
        <dbReference type="Rhea" id="RHEA:19753"/>
        <dbReference type="Rhea" id="RHEA-COMP:10172"/>
        <dbReference type="Rhea" id="RHEA-COMP:10174"/>
        <dbReference type="ChEBI" id="CHEBI:15378"/>
        <dbReference type="ChEBI" id="CHEBI:16692"/>
        <dbReference type="ChEBI" id="CHEBI:28938"/>
        <dbReference type="ChEBI" id="CHEBI:30616"/>
        <dbReference type="ChEBI" id="CHEBI:33019"/>
        <dbReference type="ChEBI" id="CHEBI:82696"/>
        <dbReference type="ChEBI" id="CHEBI:456215"/>
        <dbReference type="EC" id="6.3.1.14"/>
    </reaction>
</comment>
<dbReference type="EMBL" id="LATX01001892">
    <property type="protein sequence ID" value="KTB36675.1"/>
    <property type="molecule type" value="Genomic_DNA"/>
</dbReference>
<organism evidence="11 12">
    <name type="scientific">Moniliophthora roreri</name>
    <name type="common">Frosty pod rot fungus</name>
    <name type="synonym">Monilia roreri</name>
    <dbReference type="NCBI Taxonomy" id="221103"/>
    <lineage>
        <taxon>Eukaryota</taxon>
        <taxon>Fungi</taxon>
        <taxon>Dikarya</taxon>
        <taxon>Basidiomycota</taxon>
        <taxon>Agaricomycotina</taxon>
        <taxon>Agaricomycetes</taxon>
        <taxon>Agaricomycetidae</taxon>
        <taxon>Agaricales</taxon>
        <taxon>Marasmiineae</taxon>
        <taxon>Marasmiaceae</taxon>
        <taxon>Moniliophthora</taxon>
    </lineage>
</organism>